<sequence>MKNIAVIGGGLSGLTFTYFLDKLATIKSKKINIDIIEQNSDFAKSKICNFQYNQEIYDNGWHNTIKDNGILFQMILELGLYRYLIESKQTVKVIYDGNDLKNIPEKIFFGYPLDKGQLLSSDIFNLKEKISIFMKLHKNSKLYDISKITVEDFFLSKINSTVYDKLIEPILTSHYGSDISKQSFSLVLPDLAFATIKNSDVENVINEMYKSNISDNILYGKEYRLKFTLKSLIESLESHLSNKVFREFNSKVTSIEKHKKGYIITYGDKKRYYDQVIITSKHTDFLSFFEDDKRLKKYYKELTFTSNIVATLLVKKENLNINSNIGDVIFSEENKYISKVEYVSNKWIDIKSQNIHLLRVYINRQDRVNEILDKSDCEIENIILKELSSIHKNLVIEKAFINKIDKNYIYANIKYSKYINEIEKYLSTNYDKIYFIGNSKKAINLENTIIESREVARYIVEKI</sequence>
<dbReference type="InterPro" id="IPR002937">
    <property type="entry name" value="Amino_oxidase"/>
</dbReference>
<accession>A0ABX2T2A6</accession>
<dbReference type="PANTHER" id="PTHR42923:SF3">
    <property type="entry name" value="PROTOPORPHYRINOGEN OXIDASE"/>
    <property type="match status" value="1"/>
</dbReference>
<dbReference type="Gene3D" id="3.50.50.60">
    <property type="entry name" value="FAD/NAD(P)-binding domain"/>
    <property type="match status" value="1"/>
</dbReference>
<dbReference type="InterPro" id="IPR050464">
    <property type="entry name" value="Zeta_carotene_desat/Oxidored"/>
</dbReference>
<feature type="domain" description="Amine oxidase" evidence="1">
    <location>
        <begin position="55"/>
        <end position="440"/>
    </location>
</feature>
<name>A0ABX2T2A6_9BACL</name>
<evidence type="ECO:0000313" key="2">
    <source>
        <dbReference type="EMBL" id="NYS47589.1"/>
    </source>
</evidence>
<dbReference type="RefSeq" id="WP_179941378.1">
    <property type="nucleotide sequence ID" value="NZ_JACBYF010000009.1"/>
</dbReference>
<protein>
    <submittedName>
        <fullName evidence="2">FAD-dependent oxidoreductase</fullName>
    </submittedName>
</protein>
<dbReference type="Gene3D" id="1.10.3110.10">
    <property type="entry name" value="protoporphyrinogen ix oxidase, domain 3"/>
    <property type="match status" value="1"/>
</dbReference>
<reference evidence="2 3" key="1">
    <citation type="submission" date="2020-07" db="EMBL/GenBank/DDBJ databases">
        <title>MOT database genomes.</title>
        <authorList>
            <person name="Joseph S."/>
            <person name="Aduse-Opoku J."/>
            <person name="Hashim A."/>
            <person name="Wade W."/>
            <person name="Curtis M."/>
        </authorList>
    </citation>
    <scope>NUCLEOTIDE SEQUENCE [LARGE SCALE GENOMIC DNA]</scope>
    <source>
        <strain evidence="2 3">CIP 106318</strain>
    </source>
</reference>
<dbReference type="Pfam" id="PF01593">
    <property type="entry name" value="Amino_oxidase"/>
    <property type="match status" value="1"/>
</dbReference>
<keyword evidence="3" id="KW-1185">Reference proteome</keyword>
<dbReference type="SUPFAM" id="SSF51905">
    <property type="entry name" value="FAD/NAD(P)-binding domain"/>
    <property type="match status" value="1"/>
</dbReference>
<dbReference type="EMBL" id="JACBYF010000009">
    <property type="protein sequence ID" value="NYS47589.1"/>
    <property type="molecule type" value="Genomic_DNA"/>
</dbReference>
<evidence type="ECO:0000259" key="1">
    <source>
        <dbReference type="Pfam" id="PF01593"/>
    </source>
</evidence>
<gene>
    <name evidence="2" type="ORF">HZY85_05175</name>
</gene>
<proteinExistence type="predicted"/>
<dbReference type="Proteomes" id="UP000531840">
    <property type="component" value="Unassembled WGS sequence"/>
</dbReference>
<dbReference type="PANTHER" id="PTHR42923">
    <property type="entry name" value="PROTOPORPHYRINOGEN OXIDASE"/>
    <property type="match status" value="1"/>
</dbReference>
<dbReference type="Gene3D" id="3.90.660.20">
    <property type="entry name" value="Protoporphyrinogen oxidase, mitochondrial, domain 2"/>
    <property type="match status" value="1"/>
</dbReference>
<evidence type="ECO:0000313" key="3">
    <source>
        <dbReference type="Proteomes" id="UP000531840"/>
    </source>
</evidence>
<organism evidence="2 3">
    <name type="scientific">Gemelliphila palaticanis</name>
    <dbReference type="NCBI Taxonomy" id="81950"/>
    <lineage>
        <taxon>Bacteria</taxon>
        <taxon>Bacillati</taxon>
        <taxon>Bacillota</taxon>
        <taxon>Bacilli</taxon>
        <taxon>Bacillales</taxon>
        <taxon>Gemellaceae</taxon>
        <taxon>Gemelliphila</taxon>
    </lineage>
</organism>
<dbReference type="InterPro" id="IPR036188">
    <property type="entry name" value="FAD/NAD-bd_sf"/>
</dbReference>
<comment type="caution">
    <text evidence="2">The sequence shown here is derived from an EMBL/GenBank/DDBJ whole genome shotgun (WGS) entry which is preliminary data.</text>
</comment>